<organism evidence="1 2">
    <name type="scientific">Penicillium steckii</name>
    <dbReference type="NCBI Taxonomy" id="303698"/>
    <lineage>
        <taxon>Eukaryota</taxon>
        <taxon>Fungi</taxon>
        <taxon>Dikarya</taxon>
        <taxon>Ascomycota</taxon>
        <taxon>Pezizomycotina</taxon>
        <taxon>Eurotiomycetes</taxon>
        <taxon>Eurotiomycetidae</taxon>
        <taxon>Eurotiales</taxon>
        <taxon>Aspergillaceae</taxon>
        <taxon>Penicillium</taxon>
    </lineage>
</organism>
<evidence type="ECO:0000313" key="1">
    <source>
        <dbReference type="EMBL" id="OQE31438.1"/>
    </source>
</evidence>
<comment type="caution">
    <text evidence="1">The sequence shown here is derived from an EMBL/GenBank/DDBJ whole genome shotgun (WGS) entry which is preliminary data.</text>
</comment>
<keyword evidence="2" id="KW-1185">Reference proteome</keyword>
<proteinExistence type="predicted"/>
<name>A0A1V6TYN1_9EURO</name>
<evidence type="ECO:0000313" key="2">
    <source>
        <dbReference type="Proteomes" id="UP000191285"/>
    </source>
</evidence>
<gene>
    <name evidence="1" type="ORF">PENSTE_c001G06293</name>
</gene>
<dbReference type="AlphaFoldDB" id="A0A1V6TYN1"/>
<dbReference type="EMBL" id="MLKD01000001">
    <property type="protein sequence ID" value="OQE31438.1"/>
    <property type="molecule type" value="Genomic_DNA"/>
</dbReference>
<accession>A0A1V6TYN1</accession>
<protein>
    <submittedName>
        <fullName evidence="1">Uncharacterized protein</fullName>
    </submittedName>
</protein>
<dbReference type="Proteomes" id="UP000191285">
    <property type="component" value="Unassembled WGS sequence"/>
</dbReference>
<sequence>MYPHRRELPPTVNHAVNRNRNHPSQVTDASRPGMLVEFLACEVQDPGYAARLAHGCSTHAVAHAWCLAILAPIEIFEVELAHPMVSSDERKQVWPEQFLPIAD</sequence>
<reference evidence="2" key="1">
    <citation type="journal article" date="2017" name="Nat. Microbiol.">
        <title>Global analysis of biosynthetic gene clusters reveals vast potential of secondary metabolite production in Penicillium species.</title>
        <authorList>
            <person name="Nielsen J.C."/>
            <person name="Grijseels S."/>
            <person name="Prigent S."/>
            <person name="Ji B."/>
            <person name="Dainat J."/>
            <person name="Nielsen K.F."/>
            <person name="Frisvad J.C."/>
            <person name="Workman M."/>
            <person name="Nielsen J."/>
        </authorList>
    </citation>
    <scope>NUCLEOTIDE SEQUENCE [LARGE SCALE GENOMIC DNA]</scope>
    <source>
        <strain evidence="2">IBT 24891</strain>
    </source>
</reference>